<feature type="transmembrane region" description="Helical" evidence="2">
    <location>
        <begin position="149"/>
        <end position="174"/>
    </location>
</feature>
<name>A0A8K0RI07_9PLEO</name>
<feature type="transmembrane region" description="Helical" evidence="2">
    <location>
        <begin position="598"/>
        <end position="621"/>
    </location>
</feature>
<feature type="region of interest" description="Disordered" evidence="1">
    <location>
        <begin position="1"/>
        <end position="29"/>
    </location>
</feature>
<keyword evidence="2" id="KW-0812">Transmembrane</keyword>
<organism evidence="3 4">
    <name type="scientific">Paraphoma chrysanthemicola</name>
    <dbReference type="NCBI Taxonomy" id="798071"/>
    <lineage>
        <taxon>Eukaryota</taxon>
        <taxon>Fungi</taxon>
        <taxon>Dikarya</taxon>
        <taxon>Ascomycota</taxon>
        <taxon>Pezizomycotina</taxon>
        <taxon>Dothideomycetes</taxon>
        <taxon>Pleosporomycetidae</taxon>
        <taxon>Pleosporales</taxon>
        <taxon>Pleosporineae</taxon>
        <taxon>Phaeosphaeriaceae</taxon>
        <taxon>Paraphoma</taxon>
    </lineage>
</organism>
<feature type="compositionally biased region" description="Basic and acidic residues" evidence="1">
    <location>
        <begin position="10"/>
        <end position="22"/>
    </location>
</feature>
<evidence type="ECO:0000256" key="2">
    <source>
        <dbReference type="SAM" id="Phobius"/>
    </source>
</evidence>
<reference evidence="3" key="1">
    <citation type="journal article" date="2021" name="Nat. Commun.">
        <title>Genetic determinants of endophytism in the Arabidopsis root mycobiome.</title>
        <authorList>
            <person name="Mesny F."/>
            <person name="Miyauchi S."/>
            <person name="Thiergart T."/>
            <person name="Pickel B."/>
            <person name="Atanasova L."/>
            <person name="Karlsson M."/>
            <person name="Huettel B."/>
            <person name="Barry K.W."/>
            <person name="Haridas S."/>
            <person name="Chen C."/>
            <person name="Bauer D."/>
            <person name="Andreopoulos W."/>
            <person name="Pangilinan J."/>
            <person name="LaButti K."/>
            <person name="Riley R."/>
            <person name="Lipzen A."/>
            <person name="Clum A."/>
            <person name="Drula E."/>
            <person name="Henrissat B."/>
            <person name="Kohler A."/>
            <person name="Grigoriev I.V."/>
            <person name="Martin F.M."/>
            <person name="Hacquard S."/>
        </authorList>
    </citation>
    <scope>NUCLEOTIDE SEQUENCE</scope>
    <source>
        <strain evidence="3">MPI-SDFR-AT-0120</strain>
    </source>
</reference>
<gene>
    <name evidence="3" type="ORF">FB567DRAFT_610247</name>
</gene>
<dbReference type="Proteomes" id="UP000813461">
    <property type="component" value="Unassembled WGS sequence"/>
</dbReference>
<evidence type="ECO:0000256" key="1">
    <source>
        <dbReference type="SAM" id="MobiDB-lite"/>
    </source>
</evidence>
<protein>
    <submittedName>
        <fullName evidence="3">Uncharacterized protein</fullName>
    </submittedName>
</protein>
<accession>A0A8K0RI07</accession>
<proteinExistence type="predicted"/>
<sequence>MASAGYPEKLASDVHETERDDTPTPPVQKPRHFWEKLGVYNLSVLTLGTIAIALALGFLAFLWGSAAHARHFGTFPEVWYEIASTDMMKSTVTLSSVLIRVATAAQLGVFAAIVAALILERVGVPTEDLPLISMIRCLNSGPHSLALSIFNSIFTGALLPYSALIIVAILNAFALQFTSTILLQDFNDTSVVRPQQPAPIAFGIDEYAKFGSKANPYGGTDYWKNGPSSYPRFAEYKEAGSTGVNWLDTGKTYRGFLPFREASARSELRSYTGPMMILDARVVCVKPTVSNISVDFTNPDESILSATYDWNNTHPDLTPASADKNNPNYVNCTLPFPDWFLKPQLWASSLCDVGSPVRLLGGITPDNTDPSKPFGHTSAHLVFNVTGKSDDWQLNLEEGTELEVVQSTHPLWTTIARGNISLDISMCFFNPQPANYNASASAEKPGQDFELGYSRTNGIYDTKTIREAFGATEKSRTPAERGLFQLHSVSNWTEHQAKAVYNKTSVEFFSDSIQRDTNGAETAFFDAYAPAANSIHRSHAAIVQQILQTTRNPAAALQTLWTILLQMAYYDFLPEYDLTETAHYDMAVNVNVPVGFKAFGVVMGLIFVHFVLMVSAVALFLTRTEMSLLGNSWQVVSQVMSTDTADVVQHGATASDKEVKQSMKDTGIVEGRIRITKSLQSGRAEATAVRRRHGATYSTPAGHV</sequence>
<feature type="transmembrane region" description="Helical" evidence="2">
    <location>
        <begin position="39"/>
        <end position="63"/>
    </location>
</feature>
<keyword evidence="4" id="KW-1185">Reference proteome</keyword>
<feature type="transmembrane region" description="Helical" evidence="2">
    <location>
        <begin position="97"/>
        <end position="119"/>
    </location>
</feature>
<dbReference type="AlphaFoldDB" id="A0A8K0RI07"/>
<evidence type="ECO:0000313" key="3">
    <source>
        <dbReference type="EMBL" id="KAH7093671.1"/>
    </source>
</evidence>
<evidence type="ECO:0000313" key="4">
    <source>
        <dbReference type="Proteomes" id="UP000813461"/>
    </source>
</evidence>
<keyword evidence="2" id="KW-1133">Transmembrane helix</keyword>
<dbReference type="EMBL" id="JAGMVJ010000002">
    <property type="protein sequence ID" value="KAH7093671.1"/>
    <property type="molecule type" value="Genomic_DNA"/>
</dbReference>
<comment type="caution">
    <text evidence="3">The sequence shown here is derived from an EMBL/GenBank/DDBJ whole genome shotgun (WGS) entry which is preliminary data.</text>
</comment>
<keyword evidence="2" id="KW-0472">Membrane</keyword>
<dbReference type="OrthoDB" id="5428040at2759"/>